<evidence type="ECO:0000313" key="1">
    <source>
        <dbReference type="EMBL" id="WWQ68764.1"/>
    </source>
</evidence>
<sequence>MSLVPRLSVIVPVYNVERYLAACLDSLVAQTLRELDIVVVDDGSPDGSAAIAAAYAARDSRIRLVRQENAGLGAARNAGMAAADPRTEYVAFVDSDDTVPPDAYRTMTDSLDATGSDFATGNVHHVNSVKTWQVPLLSMLGREPRAATHISEFPGLVADRIACNKVFRRSFLSEHGLTFPEGVLHEDIPLVVPAHYLARTVDVIADVTYHWRTRDDGGEASITQRRTLPKAVRDRVAAVQHVSDFLASRPGPEYAAFKSAYDARTLKDDLKIFLDVFPEGDDEYRSTFMTAVNSYLDTIDERLVLALPIALRVKWLLVRERRTQELLAQIAAERSREPLQMKGWVRKYAAPAALRGSEVNLPKKALRFDRELNLKAPLRDARWEADKLVLTGDAWIHRMDVPNRFSTVKVLQLRRTGSRRRIVVPLRNRYSPLCTTDSGQAQHNYDWAGWQFTLDPDRLRGRGGRWEESTWSVGMFVMTGAQRRKLAVQASGPSRAHYPPYRWLDDDFRLRPFVTKNQLKLRVERVRAVVHSYALETSTHSLTFEGDIRTPLTDVEAASAVLRVRSSDTDQVLNLPLDVSTDGLGRRSFRFTAPLTSFTGDIPQCNWSTDIVVTDGPDAEERRFGAVMADGLADRSYPLDAPGGDETGGADSEIAVIAGHTGYLKFRHRPAHALLTEMTETEAGFRMLLTTGARLSNPSLVVSADGRFEERLVPTRRVGGSADGIATFEAVFDPARTGREGDKPLPAGRWDFKLRDSDHAEDVPVRLDRLASATFPHHTVRRGRRYWLESRRFDQLQLNCRSELSDLERGPYRQLELRNSVYHRLRRSEPLRDQVFYFSYNGKQYSDSPRAMHEELQQRGTALRHLWAVRDGQVTLPEGTDPVPMWSRAWFEALATSRYIVTNGHLPEWIERRPGQVIVQTWHGTMLKKIGHDIETLHFDKEYQNRLRLEAQQWSLLVSSNRFSTPILKRAFSFDGEIVETGYPRNDYLYRSDIEAFGKEVREKLGIPYDKKVVLYAPTWRDDLKHGAGRFKFDMQLDVEAAKSALGADHVLLVRRHSNIVDRVPGADNGFVFDVSDYPDIADLYAASDILITDYSSVMFDFAHTRRPMLFFTYDLEHYRDTLRGFYFDFEKNAPGPLLRTSDQVIDAVRSIDTVRADHQDRYSKFLETFCGLDDGSASARVVDRMLEIGSA</sequence>
<organism evidence="1 2">
    <name type="scientific">Streptomyces citrinus</name>
    <dbReference type="NCBI Taxonomy" id="3118173"/>
    <lineage>
        <taxon>Bacteria</taxon>
        <taxon>Bacillati</taxon>
        <taxon>Actinomycetota</taxon>
        <taxon>Actinomycetes</taxon>
        <taxon>Kitasatosporales</taxon>
        <taxon>Streptomycetaceae</taxon>
        <taxon>Streptomyces</taxon>
    </lineage>
</organism>
<name>A0ACD5APC8_9ACTN</name>
<evidence type="ECO:0000313" key="2">
    <source>
        <dbReference type="Proteomes" id="UP001432251"/>
    </source>
</evidence>
<proteinExistence type="predicted"/>
<accession>A0ACD5APC8</accession>
<gene>
    <name evidence="1" type="ORF">V2W30_39135</name>
</gene>
<reference evidence="1" key="1">
    <citation type="journal article" date="2025" name="Int. J. Syst. Evol. Microbiol.">
        <title>Streptomyces citrinus sp. nov., with yellow diffusible pigment.</title>
        <authorList>
            <person name="He Y."/>
            <person name="Yang E."/>
            <person name="Xu J."/>
            <person name="Sun Y."/>
            <person name="Sun L."/>
        </authorList>
    </citation>
    <scope>NUCLEOTIDE SEQUENCE</scope>
    <source>
        <strain evidence="1">Q6</strain>
    </source>
</reference>
<keyword evidence="2" id="KW-1185">Reference proteome</keyword>
<dbReference type="EMBL" id="CP146022">
    <property type="protein sequence ID" value="WWQ68764.1"/>
    <property type="molecule type" value="Genomic_DNA"/>
</dbReference>
<protein>
    <submittedName>
        <fullName evidence="1">CDP-glycerol glycerophosphotransferase family protein</fullName>
    </submittedName>
</protein>
<dbReference type="Proteomes" id="UP001432251">
    <property type="component" value="Chromosome"/>
</dbReference>